<sequence>MERIAFQRASMNIIMKRDMEISGAKVRTVTSFPLSLLYTVITRSMKAKMKRALLANVRERI</sequence>
<dbReference type="AlphaFoldDB" id="A0A656YXC1"/>
<comment type="caution">
    <text evidence="1">The sequence shown here is derived from an EMBL/GenBank/DDBJ whole genome shotgun (WGS) entry which is preliminary data.</text>
</comment>
<accession>A0A656YXC1</accession>
<organism evidence="1 2">
    <name type="scientific">candidate division MSBL1 archaeon SCGC-AAA259J03</name>
    <dbReference type="NCBI Taxonomy" id="1698269"/>
    <lineage>
        <taxon>Archaea</taxon>
        <taxon>Methanobacteriati</taxon>
        <taxon>Methanobacteriota</taxon>
        <taxon>candidate division MSBL1</taxon>
    </lineage>
</organism>
<reference evidence="1 2" key="1">
    <citation type="journal article" date="2016" name="Sci. Rep.">
        <title>Metabolic traits of an uncultured archaeal lineage -MSBL1- from brine pools of the Red Sea.</title>
        <authorList>
            <person name="Mwirichia R."/>
            <person name="Alam I."/>
            <person name="Rashid M."/>
            <person name="Vinu M."/>
            <person name="Ba-Alawi W."/>
            <person name="Anthony Kamau A."/>
            <person name="Kamanda Ngugi D."/>
            <person name="Goker M."/>
            <person name="Klenk H.P."/>
            <person name="Bajic V."/>
            <person name="Stingl U."/>
        </authorList>
    </citation>
    <scope>NUCLEOTIDE SEQUENCE [LARGE SCALE GENOMIC DNA]</scope>
    <source>
        <strain evidence="1">SCGC-AAA259J03</strain>
    </source>
</reference>
<evidence type="ECO:0000313" key="2">
    <source>
        <dbReference type="Proteomes" id="UP000070257"/>
    </source>
</evidence>
<keyword evidence="2" id="KW-1185">Reference proteome</keyword>
<proteinExistence type="predicted"/>
<name>A0A656YXC1_9EURY</name>
<dbReference type="EMBL" id="LHXT01000016">
    <property type="protein sequence ID" value="KXA98552.1"/>
    <property type="molecule type" value="Genomic_DNA"/>
</dbReference>
<evidence type="ECO:0000313" key="1">
    <source>
        <dbReference type="EMBL" id="KXA98552.1"/>
    </source>
</evidence>
<dbReference type="Proteomes" id="UP000070257">
    <property type="component" value="Unassembled WGS sequence"/>
</dbReference>
<gene>
    <name evidence="1" type="ORF">AKJ39_01690</name>
</gene>
<protein>
    <submittedName>
        <fullName evidence="1">Uncharacterized protein</fullName>
    </submittedName>
</protein>